<dbReference type="AlphaFoldDB" id="A0AAW6U1M3"/>
<dbReference type="RefSeq" id="WP_349247301.1">
    <property type="nucleotide sequence ID" value="NZ_JASCXX010000089.1"/>
</dbReference>
<proteinExistence type="predicted"/>
<protein>
    <submittedName>
        <fullName evidence="1">HEPN domain-containing protein</fullName>
    </submittedName>
</protein>
<accession>A0AAW6U1M3</accession>
<organism evidence="1 2">
    <name type="scientific">Anaerobaca lacustris</name>
    <dbReference type="NCBI Taxonomy" id="3044600"/>
    <lineage>
        <taxon>Bacteria</taxon>
        <taxon>Pseudomonadati</taxon>
        <taxon>Planctomycetota</taxon>
        <taxon>Phycisphaerae</taxon>
        <taxon>Sedimentisphaerales</taxon>
        <taxon>Anaerobacaceae</taxon>
        <taxon>Anaerobaca</taxon>
    </lineage>
</organism>
<name>A0AAW6U1M3_9BACT</name>
<dbReference type="EMBL" id="JASCXX010000089">
    <property type="protein sequence ID" value="MDI6451896.1"/>
    <property type="molecule type" value="Genomic_DNA"/>
</dbReference>
<keyword evidence="2" id="KW-1185">Reference proteome</keyword>
<gene>
    <name evidence="1" type="ORF">QJ522_22750</name>
</gene>
<comment type="caution">
    <text evidence="1">The sequence shown here is derived from an EMBL/GenBank/DDBJ whole genome shotgun (WGS) entry which is preliminary data.</text>
</comment>
<feature type="non-terminal residue" evidence="1">
    <location>
        <position position="1"/>
    </location>
</feature>
<sequence>SIVSLRGNVRMTDKRSKVDRVTYVPLQLAPSFALPKRRWILSPGLSLVRLMGPLKRELDSEMSRVIPRPNVRANYTIEVCSTEYDRHIRRNLVESGKAVPSTPEGFDPVGFDAPSSAQMVLTAMLLQRDIRFAIGGAYGFALLPDGRRDPHDTYLDMRLLDSMPGQWRRYHPNRSKGPLDRKLLSQTIGRLEPYYRPITWEIDRLAVALKHFWEAFTTERYHQNFISLTVLLEALLTTRDIEVTHLIAERAACLVGGNGADRVQTYRDVRRIYADRSKIVHGRSVPKRGPIDLKNVLVISPKMNLLPDDVHRKLVCLSVKLLNALLVNEEYLEIVRSGNSEDTINKNLDEFFIKMLLK</sequence>
<dbReference type="Proteomes" id="UP001431776">
    <property type="component" value="Unassembled WGS sequence"/>
</dbReference>
<evidence type="ECO:0000313" key="1">
    <source>
        <dbReference type="EMBL" id="MDI6451896.1"/>
    </source>
</evidence>
<evidence type="ECO:0000313" key="2">
    <source>
        <dbReference type="Proteomes" id="UP001431776"/>
    </source>
</evidence>
<reference evidence="1" key="1">
    <citation type="submission" date="2023-05" db="EMBL/GenBank/DDBJ databases">
        <title>Anaerotaeda fermentans gen. nov., sp. nov., a novel anaerobic planctomycete of the new family within the order Sedimentisphaerales isolated from Taman Peninsula, Russia.</title>
        <authorList>
            <person name="Khomyakova M.A."/>
            <person name="Merkel A.Y."/>
            <person name="Slobodkin A.I."/>
        </authorList>
    </citation>
    <scope>NUCLEOTIDE SEQUENCE</scope>
    <source>
        <strain evidence="1">M17dextr</strain>
    </source>
</reference>